<dbReference type="RefSeq" id="WP_009515695.1">
    <property type="nucleotide sequence ID" value="NZ_CCAE010000032.1"/>
</dbReference>
<dbReference type="InterPro" id="IPR029068">
    <property type="entry name" value="Glyas_Bleomycin-R_OHBP_Dase"/>
</dbReference>
<evidence type="ECO:0000259" key="1">
    <source>
        <dbReference type="PROSITE" id="PS51819"/>
    </source>
</evidence>
<accession>A0A1L1PG70</accession>
<sequence length="188" mass="20076" precursor="true">MNATPVPPRPGDGAMTLGLFHLAIKTADLALTRAFWCGVIGLREVPRPDFGYPGAWLACPQPGGQAIVHVYAGGPALGGLDQVPAGSAAIDHVSLACAGYHAYRARFHAAGLDWREFLVPGTTLWQLFVYDPSGVQLELTFEGASEAGAAPDMSEHRVYRAGQAFFHAPAYPRQTLLSSHGETRHATR</sequence>
<proteinExistence type="predicted"/>
<dbReference type="Gene3D" id="3.10.180.10">
    <property type="entry name" value="2,3-Dihydroxybiphenyl 1,2-Dioxygenase, domain 1"/>
    <property type="match status" value="1"/>
</dbReference>
<reference evidence="3" key="1">
    <citation type="submission" date="2014-02" db="EMBL/GenBank/DDBJ databases">
        <authorList>
            <person name="Gan H."/>
        </authorList>
    </citation>
    <scope>NUCLEOTIDE SEQUENCE [LARGE SCALE GENOMIC DNA]</scope>
    <source>
        <strain evidence="3">S1</strain>
    </source>
</reference>
<name>A0A1L1PG70_HYDIT</name>
<dbReference type="EMBL" id="CCAE010000032">
    <property type="protein sequence ID" value="CDN88958.1"/>
    <property type="molecule type" value="Genomic_DNA"/>
</dbReference>
<reference evidence="3" key="2">
    <citation type="submission" date="2014-11" db="EMBL/GenBank/DDBJ databases">
        <title>Draft genome sequence of Hydrogenophaga intermedia S1.</title>
        <authorList>
            <person name="Gan H.M."/>
            <person name="Chew T.H."/>
            <person name="Stolz A."/>
        </authorList>
    </citation>
    <scope>NUCLEOTIDE SEQUENCE [LARGE SCALE GENOMIC DNA]</scope>
    <source>
        <strain evidence="3">S1</strain>
    </source>
</reference>
<dbReference type="InterPro" id="IPR037523">
    <property type="entry name" value="VOC_core"/>
</dbReference>
<evidence type="ECO:0000313" key="2">
    <source>
        <dbReference type="EMBL" id="CDN88958.1"/>
    </source>
</evidence>
<feature type="domain" description="VOC" evidence="1">
    <location>
        <begin position="18"/>
        <end position="142"/>
    </location>
</feature>
<keyword evidence="3" id="KW-1185">Reference proteome</keyword>
<dbReference type="PROSITE" id="PS51819">
    <property type="entry name" value="VOC"/>
    <property type="match status" value="1"/>
</dbReference>
<dbReference type="AlphaFoldDB" id="A0A1L1PG70"/>
<dbReference type="SUPFAM" id="SSF54593">
    <property type="entry name" value="Glyoxalase/Bleomycin resistance protein/Dihydroxybiphenyl dioxygenase"/>
    <property type="match status" value="1"/>
</dbReference>
<protein>
    <submittedName>
        <fullName evidence="2">Glyoxalase</fullName>
    </submittedName>
</protein>
<organism evidence="2 3">
    <name type="scientific">Hydrogenophaga intermedia</name>
    <dbReference type="NCBI Taxonomy" id="65786"/>
    <lineage>
        <taxon>Bacteria</taxon>
        <taxon>Pseudomonadati</taxon>
        <taxon>Pseudomonadota</taxon>
        <taxon>Betaproteobacteria</taxon>
        <taxon>Burkholderiales</taxon>
        <taxon>Comamonadaceae</taxon>
        <taxon>Hydrogenophaga</taxon>
    </lineage>
</organism>
<dbReference type="Proteomes" id="UP000028878">
    <property type="component" value="Unassembled WGS sequence"/>
</dbReference>
<evidence type="ECO:0000313" key="3">
    <source>
        <dbReference type="Proteomes" id="UP000028878"/>
    </source>
</evidence>
<gene>
    <name evidence="2" type="ORF">BN948_03395</name>
</gene>